<dbReference type="EMBL" id="BPLR01013477">
    <property type="protein sequence ID" value="GIY61505.1"/>
    <property type="molecule type" value="Genomic_DNA"/>
</dbReference>
<evidence type="ECO:0000313" key="1">
    <source>
        <dbReference type="EMBL" id="GIY61505.1"/>
    </source>
</evidence>
<evidence type="ECO:0000313" key="2">
    <source>
        <dbReference type="Proteomes" id="UP001054945"/>
    </source>
</evidence>
<dbReference type="AlphaFoldDB" id="A0AAV4UUZ0"/>
<protein>
    <submittedName>
        <fullName evidence="1">Uncharacterized protein</fullName>
    </submittedName>
</protein>
<keyword evidence="2" id="KW-1185">Reference proteome</keyword>
<accession>A0AAV4UUZ0</accession>
<organism evidence="1 2">
    <name type="scientific">Caerostris extrusa</name>
    <name type="common">Bark spider</name>
    <name type="synonym">Caerostris bankana</name>
    <dbReference type="NCBI Taxonomy" id="172846"/>
    <lineage>
        <taxon>Eukaryota</taxon>
        <taxon>Metazoa</taxon>
        <taxon>Ecdysozoa</taxon>
        <taxon>Arthropoda</taxon>
        <taxon>Chelicerata</taxon>
        <taxon>Arachnida</taxon>
        <taxon>Araneae</taxon>
        <taxon>Araneomorphae</taxon>
        <taxon>Entelegynae</taxon>
        <taxon>Araneoidea</taxon>
        <taxon>Araneidae</taxon>
        <taxon>Caerostris</taxon>
    </lineage>
</organism>
<sequence length="37" mass="4186">MGALLRIWVAADWLAGDVTTLLTLAKFVIELKRSWNI</sequence>
<comment type="caution">
    <text evidence="1">The sequence shown here is derived from an EMBL/GenBank/DDBJ whole genome shotgun (WGS) entry which is preliminary data.</text>
</comment>
<dbReference type="Proteomes" id="UP001054945">
    <property type="component" value="Unassembled WGS sequence"/>
</dbReference>
<proteinExistence type="predicted"/>
<name>A0AAV4UUZ0_CAEEX</name>
<feature type="non-terminal residue" evidence="1">
    <location>
        <position position="37"/>
    </location>
</feature>
<reference evidence="1 2" key="1">
    <citation type="submission" date="2021-06" db="EMBL/GenBank/DDBJ databases">
        <title>Caerostris extrusa draft genome.</title>
        <authorList>
            <person name="Kono N."/>
            <person name="Arakawa K."/>
        </authorList>
    </citation>
    <scope>NUCLEOTIDE SEQUENCE [LARGE SCALE GENOMIC DNA]</scope>
</reference>
<gene>
    <name evidence="1" type="ORF">CEXT_343771</name>
</gene>